<organism evidence="2">
    <name type="scientific">Streptomyces sp. NBC_00003</name>
    <dbReference type="NCBI Taxonomy" id="2903608"/>
    <lineage>
        <taxon>Bacteria</taxon>
        <taxon>Bacillati</taxon>
        <taxon>Actinomycetota</taxon>
        <taxon>Actinomycetes</taxon>
        <taxon>Kitasatosporales</taxon>
        <taxon>Streptomycetaceae</taxon>
        <taxon>Streptomyces</taxon>
    </lineage>
</organism>
<dbReference type="PROSITE" id="PS50022">
    <property type="entry name" value="FA58C_3"/>
    <property type="match status" value="1"/>
</dbReference>
<feature type="domain" description="F5/8 type C" evidence="1">
    <location>
        <begin position="15"/>
        <end position="162"/>
    </location>
</feature>
<protein>
    <submittedName>
        <fullName evidence="2">Discoidin domain-containing protein</fullName>
    </submittedName>
</protein>
<name>A0AAU2V9S2_9ACTN</name>
<dbReference type="SUPFAM" id="SSF49785">
    <property type="entry name" value="Galactose-binding domain-like"/>
    <property type="match status" value="1"/>
</dbReference>
<dbReference type="Pfam" id="PF00754">
    <property type="entry name" value="F5_F8_type_C"/>
    <property type="match status" value="1"/>
</dbReference>
<evidence type="ECO:0000313" key="2">
    <source>
        <dbReference type="EMBL" id="WTW63869.1"/>
    </source>
</evidence>
<evidence type="ECO:0000259" key="1">
    <source>
        <dbReference type="PROSITE" id="PS50022"/>
    </source>
</evidence>
<gene>
    <name evidence="2" type="ORF">OG549_26300</name>
</gene>
<reference evidence="2" key="1">
    <citation type="submission" date="2022-10" db="EMBL/GenBank/DDBJ databases">
        <title>The complete genomes of actinobacterial strains from the NBC collection.</title>
        <authorList>
            <person name="Joergensen T.S."/>
            <person name="Alvarez Arevalo M."/>
            <person name="Sterndorff E.B."/>
            <person name="Faurdal D."/>
            <person name="Vuksanovic O."/>
            <person name="Mourched A.-S."/>
            <person name="Charusanti P."/>
            <person name="Shaw S."/>
            <person name="Blin K."/>
            <person name="Weber T."/>
        </authorList>
    </citation>
    <scope>NUCLEOTIDE SEQUENCE</scope>
    <source>
        <strain evidence="2">NBC_00003</strain>
    </source>
</reference>
<dbReference type="InterPro" id="IPR000421">
    <property type="entry name" value="FA58C"/>
</dbReference>
<dbReference type="EMBL" id="CP108318">
    <property type="protein sequence ID" value="WTW63869.1"/>
    <property type="molecule type" value="Genomic_DNA"/>
</dbReference>
<dbReference type="SMART" id="SM00231">
    <property type="entry name" value="FA58C"/>
    <property type="match status" value="1"/>
</dbReference>
<dbReference type="Gene3D" id="2.60.120.260">
    <property type="entry name" value="Galactose-binding domain-like"/>
    <property type="match status" value="1"/>
</dbReference>
<dbReference type="AlphaFoldDB" id="A0AAU2V9S2"/>
<proteinExistence type="predicted"/>
<sequence>MSLEKDDAIVVLASDAAPGSSLAGGPDLAVGKPMVASSSSQDHGPDKAGDGLLHTWWQSAYAAPYPQWIQVDLGSRRTVCRLVLKLRDDWIPRNQTLTVEGSADGSTFTPIVASAGYAFAPHATIELPATTARYIRLVFTANSGPVAADGAGQLSCFEVYGLAAGEAGRAGGVYLRMGKSRDFVGTVHLYFKGDLRWDGEGGYTIDGTLDASSGREARRATVWLEHGGESESWKKSEETETAWGRSGNLRIKLSGKLALGEKLELRLGTWQTGLMGIGSTEYTDTQQYEISSR</sequence>
<dbReference type="InterPro" id="IPR008979">
    <property type="entry name" value="Galactose-bd-like_sf"/>
</dbReference>
<accession>A0AAU2V9S2</accession>